<dbReference type="GO" id="GO:0070043">
    <property type="term" value="F:rRNA (guanine-N7-)-methyltransferase activity"/>
    <property type="evidence" value="ECO:0007669"/>
    <property type="project" value="UniProtKB-UniRule"/>
</dbReference>
<feature type="binding site" evidence="6">
    <location>
        <position position="79"/>
    </location>
    <ligand>
        <name>S-adenosyl-L-methionine</name>
        <dbReference type="ChEBI" id="CHEBI:59789"/>
    </ligand>
</feature>
<dbReference type="Pfam" id="PF02527">
    <property type="entry name" value="GidB"/>
    <property type="match status" value="1"/>
</dbReference>
<dbReference type="RefSeq" id="WP_168878263.1">
    <property type="nucleotide sequence ID" value="NZ_JABAIM010000004.1"/>
</dbReference>
<protein>
    <recommendedName>
        <fullName evidence="6">Ribosomal RNA small subunit methyltransferase G</fullName>
        <ecNumber evidence="6">2.1.1.170</ecNumber>
    </recommendedName>
    <alternativeName>
        <fullName evidence="6">16S rRNA 7-methylguanosine methyltransferase</fullName>
        <shortName evidence="6">16S rRNA m7G methyltransferase</shortName>
    </alternativeName>
</protein>
<comment type="subcellular location">
    <subcellularLocation>
        <location evidence="6">Cytoplasm</location>
    </subcellularLocation>
</comment>
<comment type="caution">
    <text evidence="7">The sequence shown here is derived from an EMBL/GenBank/DDBJ whole genome shotgun (WGS) entry which is preliminary data.</text>
</comment>
<keyword evidence="3 6" id="KW-0489">Methyltransferase</keyword>
<dbReference type="PANTHER" id="PTHR31760">
    <property type="entry name" value="S-ADENOSYL-L-METHIONINE-DEPENDENT METHYLTRANSFERASES SUPERFAMILY PROTEIN"/>
    <property type="match status" value="1"/>
</dbReference>
<dbReference type="NCBIfam" id="TIGR00138">
    <property type="entry name" value="rsmG_gidB"/>
    <property type="match status" value="1"/>
</dbReference>
<evidence type="ECO:0000256" key="1">
    <source>
        <dbReference type="ARBA" id="ARBA00022490"/>
    </source>
</evidence>
<evidence type="ECO:0000256" key="4">
    <source>
        <dbReference type="ARBA" id="ARBA00022679"/>
    </source>
</evidence>
<keyword evidence="4 6" id="KW-0808">Transferase</keyword>
<comment type="caution">
    <text evidence="6">Lacks conserved residue(s) required for the propagation of feature annotation.</text>
</comment>
<evidence type="ECO:0000256" key="5">
    <source>
        <dbReference type="ARBA" id="ARBA00022691"/>
    </source>
</evidence>
<dbReference type="PIRSF" id="PIRSF003078">
    <property type="entry name" value="GidB"/>
    <property type="match status" value="1"/>
</dbReference>
<dbReference type="AlphaFoldDB" id="A0A847SKZ2"/>
<dbReference type="InterPro" id="IPR003682">
    <property type="entry name" value="rRNA_ssu_MeTfrase_G"/>
</dbReference>
<keyword evidence="1 6" id="KW-0963">Cytoplasm</keyword>
<accession>A0A847SKZ2</accession>
<dbReference type="PANTHER" id="PTHR31760:SF0">
    <property type="entry name" value="S-ADENOSYL-L-METHIONINE-DEPENDENT METHYLTRANSFERASES SUPERFAMILY PROTEIN"/>
    <property type="match status" value="1"/>
</dbReference>
<reference evidence="7 8" key="1">
    <citation type="submission" date="2020-04" db="EMBL/GenBank/DDBJ databases">
        <title>Draft genome of Leeia sp. IMCC25680.</title>
        <authorList>
            <person name="Song J."/>
            <person name="Cho J.-C."/>
        </authorList>
    </citation>
    <scope>NUCLEOTIDE SEQUENCE [LARGE SCALE GENOMIC DNA]</scope>
    <source>
        <strain evidence="7 8">IMCC25680</strain>
    </source>
</reference>
<comment type="function">
    <text evidence="6">Specifically methylates the N7 position of guanine in position 527 of 16S rRNA.</text>
</comment>
<dbReference type="HAMAP" id="MF_00074">
    <property type="entry name" value="16SrRNA_methyltr_G"/>
    <property type="match status" value="1"/>
</dbReference>
<dbReference type="SUPFAM" id="SSF53335">
    <property type="entry name" value="S-adenosyl-L-methionine-dependent methyltransferases"/>
    <property type="match status" value="1"/>
</dbReference>
<evidence type="ECO:0000256" key="3">
    <source>
        <dbReference type="ARBA" id="ARBA00022603"/>
    </source>
</evidence>
<dbReference type="EC" id="2.1.1.170" evidence="6"/>
<dbReference type="CDD" id="cd02440">
    <property type="entry name" value="AdoMet_MTases"/>
    <property type="match status" value="1"/>
</dbReference>
<gene>
    <name evidence="6 7" type="primary">rsmG</name>
    <name evidence="7" type="ORF">HF682_15600</name>
</gene>
<evidence type="ECO:0000313" key="8">
    <source>
        <dbReference type="Proteomes" id="UP000587991"/>
    </source>
</evidence>
<feature type="binding site" evidence="6">
    <location>
        <position position="144"/>
    </location>
    <ligand>
        <name>S-adenosyl-L-methionine</name>
        <dbReference type="ChEBI" id="CHEBI:59789"/>
    </ligand>
</feature>
<proteinExistence type="inferred from homology"/>
<name>A0A847SKZ2_9NEIS</name>
<comment type="catalytic activity">
    <reaction evidence="6">
        <text>guanosine(527) in 16S rRNA + S-adenosyl-L-methionine = N(7)-methylguanosine(527) in 16S rRNA + S-adenosyl-L-homocysteine</text>
        <dbReference type="Rhea" id="RHEA:42732"/>
        <dbReference type="Rhea" id="RHEA-COMP:10209"/>
        <dbReference type="Rhea" id="RHEA-COMP:10210"/>
        <dbReference type="ChEBI" id="CHEBI:57856"/>
        <dbReference type="ChEBI" id="CHEBI:59789"/>
        <dbReference type="ChEBI" id="CHEBI:74269"/>
        <dbReference type="ChEBI" id="CHEBI:74480"/>
        <dbReference type="EC" id="2.1.1.170"/>
    </reaction>
</comment>
<evidence type="ECO:0000256" key="2">
    <source>
        <dbReference type="ARBA" id="ARBA00022552"/>
    </source>
</evidence>
<sequence>MTHPQLAEQLADGIRQLGLDLSPAVQQQLMDYLALLVKWNKVHNLTAVRDPEQMVTHHLLDALAVLPCLTTTQRLLDVGSGGGIPGLLLAISRPEWQVHLVDSNHKKTAFLQQAAIELKLANVTVHTSRVEALSGLAFDTIISRAFSELADFVKLAKSALAAGGRFQAMKGVYPFEEIAHLPAGFEVEHVQPLEVPGLGAERHLVTLKVTA</sequence>
<dbReference type="EMBL" id="JABAIM010000004">
    <property type="protein sequence ID" value="NLR76592.1"/>
    <property type="molecule type" value="Genomic_DNA"/>
</dbReference>
<organism evidence="7 8">
    <name type="scientific">Leeia aquatica</name>
    <dbReference type="NCBI Taxonomy" id="2725557"/>
    <lineage>
        <taxon>Bacteria</taxon>
        <taxon>Pseudomonadati</taxon>
        <taxon>Pseudomonadota</taxon>
        <taxon>Betaproteobacteria</taxon>
        <taxon>Neisseriales</taxon>
        <taxon>Leeiaceae</taxon>
        <taxon>Leeia</taxon>
    </lineage>
</organism>
<dbReference type="GO" id="GO:0005829">
    <property type="term" value="C:cytosol"/>
    <property type="evidence" value="ECO:0007669"/>
    <property type="project" value="TreeGrafter"/>
</dbReference>
<feature type="binding site" evidence="6">
    <location>
        <begin position="130"/>
        <end position="131"/>
    </location>
    <ligand>
        <name>S-adenosyl-L-methionine</name>
        <dbReference type="ChEBI" id="CHEBI:59789"/>
    </ligand>
</feature>
<keyword evidence="2 6" id="KW-0698">rRNA processing</keyword>
<evidence type="ECO:0000313" key="7">
    <source>
        <dbReference type="EMBL" id="NLR76592.1"/>
    </source>
</evidence>
<keyword evidence="5 6" id="KW-0949">S-adenosyl-L-methionine</keyword>
<keyword evidence="8" id="KW-1185">Reference proteome</keyword>
<dbReference type="Proteomes" id="UP000587991">
    <property type="component" value="Unassembled WGS sequence"/>
</dbReference>
<comment type="similarity">
    <text evidence="6">Belongs to the methyltransferase superfamily. RNA methyltransferase RsmG family.</text>
</comment>
<dbReference type="Gene3D" id="3.40.50.150">
    <property type="entry name" value="Vaccinia Virus protein VP39"/>
    <property type="match status" value="1"/>
</dbReference>
<evidence type="ECO:0000256" key="6">
    <source>
        <dbReference type="HAMAP-Rule" id="MF_00074"/>
    </source>
</evidence>
<dbReference type="InterPro" id="IPR029063">
    <property type="entry name" value="SAM-dependent_MTases_sf"/>
</dbReference>